<evidence type="ECO:0000313" key="2">
    <source>
        <dbReference type="EMBL" id="OCX23727.1"/>
    </source>
</evidence>
<protein>
    <submittedName>
        <fullName evidence="2">Uncharacterized protein</fullName>
    </submittedName>
</protein>
<gene>
    <name evidence="2" type="ORF">BBI10_06860</name>
</gene>
<evidence type="ECO:0000313" key="3">
    <source>
        <dbReference type="Proteomes" id="UP000095143"/>
    </source>
</evidence>
<dbReference type="Proteomes" id="UP000095143">
    <property type="component" value="Unassembled WGS sequence"/>
</dbReference>
<evidence type="ECO:0000256" key="1">
    <source>
        <dbReference type="SAM" id="MobiDB-lite"/>
    </source>
</evidence>
<reference evidence="2 3" key="1">
    <citation type="submission" date="2016-08" db="EMBL/GenBank/DDBJ databases">
        <title>Whole genome sequence of Pseudomonas graminis strain UASWS1507, a potential biological control agent for agriculture.</title>
        <authorList>
            <person name="Crovadore J."/>
            <person name="Calmin G."/>
            <person name="Chablais R."/>
            <person name="Cochard B."/>
            <person name="Lefort F."/>
        </authorList>
    </citation>
    <scope>NUCLEOTIDE SEQUENCE [LARGE SCALE GENOMIC DNA]</scope>
    <source>
        <strain evidence="2 3">UASWS1507</strain>
    </source>
</reference>
<dbReference type="OrthoDB" id="6974814at2"/>
<dbReference type="RefSeq" id="WP_065987628.1">
    <property type="nucleotide sequence ID" value="NZ_MDEN01000057.1"/>
</dbReference>
<feature type="compositionally biased region" description="Polar residues" evidence="1">
    <location>
        <begin position="1"/>
        <end position="14"/>
    </location>
</feature>
<name>A0A1C2E9T9_9PSED</name>
<dbReference type="EMBL" id="MDEN01000057">
    <property type="protein sequence ID" value="OCX23727.1"/>
    <property type="molecule type" value="Genomic_DNA"/>
</dbReference>
<sequence length="67" mass="7114">MANDTSLTGTSAQTDPDKDLGFDEESPDVSDPQVDPTEPARTENDPVTEEPTTRRGNDELLPGKGGV</sequence>
<dbReference type="Pfam" id="PF19485">
    <property type="entry name" value="DUF6021"/>
    <property type="match status" value="1"/>
</dbReference>
<comment type="caution">
    <text evidence="2">The sequence shown here is derived from an EMBL/GenBank/DDBJ whole genome shotgun (WGS) entry which is preliminary data.</text>
</comment>
<dbReference type="AlphaFoldDB" id="A0A1C2E9T9"/>
<feature type="region of interest" description="Disordered" evidence="1">
    <location>
        <begin position="1"/>
        <end position="67"/>
    </location>
</feature>
<proteinExistence type="predicted"/>
<accession>A0A1C2E9T9</accession>
<dbReference type="InterPro" id="IPR046063">
    <property type="entry name" value="DUF6021"/>
</dbReference>
<organism evidence="2 3">
    <name type="scientific">Pseudomonas graminis</name>
    <dbReference type="NCBI Taxonomy" id="158627"/>
    <lineage>
        <taxon>Bacteria</taxon>
        <taxon>Pseudomonadati</taxon>
        <taxon>Pseudomonadota</taxon>
        <taxon>Gammaproteobacteria</taxon>
        <taxon>Pseudomonadales</taxon>
        <taxon>Pseudomonadaceae</taxon>
        <taxon>Pseudomonas</taxon>
    </lineage>
</organism>